<dbReference type="Proteomes" id="UP001596023">
    <property type="component" value="Unassembled WGS sequence"/>
</dbReference>
<sequence length="142" mass="16379">MSSTPIIVEKIYSAPVSKIWKAITDKEQMEEWYFTIEDFELREGAEFNFSVPFEDIIYHHRCVIKEIVPLKRLIHTWTHPTQSRGESVVTWDLQPQDGGTKVTLTHTGVENFADAGADFSRENYVAGWEEILGTSLRNFLSK</sequence>
<dbReference type="Pfam" id="PF08327">
    <property type="entry name" value="AHSA1"/>
    <property type="match status" value="1"/>
</dbReference>
<gene>
    <name evidence="3" type="ORF">ACFO6W_01005</name>
</gene>
<comment type="similarity">
    <text evidence="1">Belongs to the AHA1 family.</text>
</comment>
<feature type="domain" description="Activator of Hsp90 ATPase homologue 1/2-like C-terminal" evidence="2">
    <location>
        <begin position="14"/>
        <end position="140"/>
    </location>
</feature>
<dbReference type="RefSeq" id="WP_379993444.1">
    <property type="nucleotide sequence ID" value="NZ_JBHSGN010000005.1"/>
</dbReference>
<dbReference type="EMBL" id="JBHSGN010000005">
    <property type="protein sequence ID" value="MFC4672264.1"/>
    <property type="molecule type" value="Genomic_DNA"/>
</dbReference>
<dbReference type="SUPFAM" id="SSF55961">
    <property type="entry name" value="Bet v1-like"/>
    <property type="match status" value="1"/>
</dbReference>
<dbReference type="InterPro" id="IPR013538">
    <property type="entry name" value="ASHA1/2-like_C"/>
</dbReference>
<evidence type="ECO:0000313" key="4">
    <source>
        <dbReference type="Proteomes" id="UP001596023"/>
    </source>
</evidence>
<dbReference type="CDD" id="cd07814">
    <property type="entry name" value="SRPBCC_CalC_Aha1-like"/>
    <property type="match status" value="1"/>
</dbReference>
<name>A0ABV9KQC5_9BACT</name>
<dbReference type="Gene3D" id="3.30.530.20">
    <property type="match status" value="1"/>
</dbReference>
<comment type="caution">
    <text evidence="3">The sequence shown here is derived from an EMBL/GenBank/DDBJ whole genome shotgun (WGS) entry which is preliminary data.</text>
</comment>
<evidence type="ECO:0000313" key="3">
    <source>
        <dbReference type="EMBL" id="MFC4672264.1"/>
    </source>
</evidence>
<dbReference type="InterPro" id="IPR023393">
    <property type="entry name" value="START-like_dom_sf"/>
</dbReference>
<accession>A0ABV9KQC5</accession>
<evidence type="ECO:0000256" key="1">
    <source>
        <dbReference type="ARBA" id="ARBA00006817"/>
    </source>
</evidence>
<organism evidence="3 4">
    <name type="scientific">Dysgonomonas termitidis</name>
    <dbReference type="NCBI Taxonomy" id="1516126"/>
    <lineage>
        <taxon>Bacteria</taxon>
        <taxon>Pseudomonadati</taxon>
        <taxon>Bacteroidota</taxon>
        <taxon>Bacteroidia</taxon>
        <taxon>Bacteroidales</taxon>
        <taxon>Dysgonomonadaceae</taxon>
        <taxon>Dysgonomonas</taxon>
    </lineage>
</organism>
<evidence type="ECO:0000259" key="2">
    <source>
        <dbReference type="Pfam" id="PF08327"/>
    </source>
</evidence>
<protein>
    <submittedName>
        <fullName evidence="3">SRPBCC domain-containing protein</fullName>
    </submittedName>
</protein>
<keyword evidence="4" id="KW-1185">Reference proteome</keyword>
<proteinExistence type="inferred from homology"/>
<reference evidence="4" key="1">
    <citation type="journal article" date="2019" name="Int. J. Syst. Evol. Microbiol.">
        <title>The Global Catalogue of Microorganisms (GCM) 10K type strain sequencing project: providing services to taxonomists for standard genome sequencing and annotation.</title>
        <authorList>
            <consortium name="The Broad Institute Genomics Platform"/>
            <consortium name="The Broad Institute Genome Sequencing Center for Infectious Disease"/>
            <person name="Wu L."/>
            <person name="Ma J."/>
        </authorList>
    </citation>
    <scope>NUCLEOTIDE SEQUENCE [LARGE SCALE GENOMIC DNA]</scope>
    <source>
        <strain evidence="4">CCUG 66188</strain>
    </source>
</reference>